<dbReference type="Pfam" id="PF03734">
    <property type="entry name" value="YkuD"/>
    <property type="match status" value="1"/>
</dbReference>
<dbReference type="PANTHER" id="PTHR36699">
    <property type="entry name" value="LD-TRANSPEPTIDASE"/>
    <property type="match status" value="1"/>
</dbReference>
<evidence type="ECO:0000256" key="3">
    <source>
        <dbReference type="ARBA" id="ARBA00022679"/>
    </source>
</evidence>
<feature type="chain" id="PRO_5036497698" evidence="8">
    <location>
        <begin position="22"/>
        <end position="767"/>
    </location>
</feature>
<dbReference type="GO" id="GO:0016740">
    <property type="term" value="F:transferase activity"/>
    <property type="evidence" value="ECO:0007669"/>
    <property type="project" value="UniProtKB-KW"/>
</dbReference>
<comment type="caution">
    <text evidence="10">The sequence shown here is derived from an EMBL/GenBank/DDBJ whole genome shotgun (WGS) entry which is preliminary data.</text>
</comment>
<keyword evidence="4 7" id="KW-0133">Cell shape</keyword>
<keyword evidence="6 7" id="KW-0961">Cell wall biogenesis/degradation</keyword>
<dbReference type="Gene3D" id="2.40.440.10">
    <property type="entry name" value="L,D-transpeptidase catalytic domain-like"/>
    <property type="match status" value="1"/>
</dbReference>
<keyword evidence="8" id="KW-0732">Signal</keyword>
<evidence type="ECO:0000259" key="9">
    <source>
        <dbReference type="PROSITE" id="PS52029"/>
    </source>
</evidence>
<reference evidence="10 11" key="1">
    <citation type="submission" date="2016-10" db="EMBL/GenBank/DDBJ databases">
        <authorList>
            <person name="Varghese N."/>
            <person name="Submissions S."/>
        </authorList>
    </citation>
    <scope>NUCLEOTIDE SEQUENCE [LARGE SCALE GENOMIC DNA]</scope>
    <source>
        <strain evidence="10 11">DSM 25353</strain>
    </source>
</reference>
<dbReference type="EMBL" id="FNNO01000012">
    <property type="protein sequence ID" value="SDX26164.1"/>
    <property type="molecule type" value="Genomic_DNA"/>
</dbReference>
<gene>
    <name evidence="10" type="ORF">SAMN05444410_11217</name>
</gene>
<dbReference type="InterPro" id="IPR005490">
    <property type="entry name" value="LD_TPept_cat_dom"/>
</dbReference>
<organism evidence="10 11">
    <name type="scientific">Hydrobacter penzbergensis</name>
    <dbReference type="NCBI Taxonomy" id="1235997"/>
    <lineage>
        <taxon>Bacteria</taxon>
        <taxon>Pseudomonadati</taxon>
        <taxon>Bacteroidota</taxon>
        <taxon>Chitinophagia</taxon>
        <taxon>Chitinophagales</taxon>
        <taxon>Chitinophagaceae</taxon>
        <taxon>Hydrobacter</taxon>
    </lineage>
</organism>
<keyword evidence="11" id="KW-1185">Reference proteome</keyword>
<dbReference type="GO" id="GO:0008360">
    <property type="term" value="P:regulation of cell shape"/>
    <property type="evidence" value="ECO:0007669"/>
    <property type="project" value="UniProtKB-UniRule"/>
</dbReference>
<evidence type="ECO:0000313" key="11">
    <source>
        <dbReference type="Proteomes" id="UP000198711"/>
    </source>
</evidence>
<feature type="active site" description="Nucleophile" evidence="7">
    <location>
        <position position="742"/>
    </location>
</feature>
<comment type="pathway">
    <text evidence="1 7">Cell wall biogenesis; peptidoglycan biosynthesis.</text>
</comment>
<feature type="domain" description="L,D-TPase catalytic" evidence="9">
    <location>
        <begin position="621"/>
        <end position="766"/>
    </location>
</feature>
<evidence type="ECO:0000256" key="7">
    <source>
        <dbReference type="PROSITE-ProRule" id="PRU01373"/>
    </source>
</evidence>
<feature type="signal peptide" evidence="8">
    <location>
        <begin position="1"/>
        <end position="21"/>
    </location>
</feature>
<dbReference type="GO" id="GO:0004180">
    <property type="term" value="F:carboxypeptidase activity"/>
    <property type="evidence" value="ECO:0007669"/>
    <property type="project" value="UniProtKB-ARBA"/>
</dbReference>
<feature type="active site" description="Proton donor/acceptor" evidence="7">
    <location>
        <position position="722"/>
    </location>
</feature>
<evidence type="ECO:0000256" key="8">
    <source>
        <dbReference type="SAM" id="SignalP"/>
    </source>
</evidence>
<dbReference type="PANTHER" id="PTHR36699:SF1">
    <property type="entry name" value="L,D-TRANSPEPTIDASE YAFK-RELATED"/>
    <property type="match status" value="1"/>
</dbReference>
<evidence type="ECO:0000256" key="6">
    <source>
        <dbReference type="ARBA" id="ARBA00023316"/>
    </source>
</evidence>
<keyword evidence="3" id="KW-0808">Transferase</keyword>
<comment type="similarity">
    <text evidence="2">Belongs to the YkuD family.</text>
</comment>
<dbReference type="RefSeq" id="WP_092724624.1">
    <property type="nucleotide sequence ID" value="NZ_FNNO01000012.1"/>
</dbReference>
<proteinExistence type="inferred from homology"/>
<dbReference type="AlphaFoldDB" id="A0A8X8LEH5"/>
<dbReference type="InterPro" id="IPR038063">
    <property type="entry name" value="Transpep_catalytic_dom"/>
</dbReference>
<evidence type="ECO:0000256" key="2">
    <source>
        <dbReference type="ARBA" id="ARBA00005992"/>
    </source>
</evidence>
<name>A0A8X8LEH5_9BACT</name>
<evidence type="ECO:0000256" key="4">
    <source>
        <dbReference type="ARBA" id="ARBA00022960"/>
    </source>
</evidence>
<dbReference type="Proteomes" id="UP000198711">
    <property type="component" value="Unassembled WGS sequence"/>
</dbReference>
<dbReference type="PROSITE" id="PS52029">
    <property type="entry name" value="LD_TPASE"/>
    <property type="match status" value="1"/>
</dbReference>
<sequence length="767" mass="85675">MARLYSFVVVGLLVPCLQLSAQGREVPVEVMVDKVGYSHIRGFLERTTEAVYKFYRNEIAPQNYIADRGCLFVSSKDADKTLLLADDPQLSLNRFMRPYPLSIEDGTISIRMEAFRHERGDPCTYDKGDRHYSTAGVDVKMAELDPGVFSSPYRLAGKDGKLWAEIRMRYGLPMPAPISHKDHLAINDVSKVVEFSSFVQLPNKKNLEYLWEFQLEGSNEWKLLGKTISESVVFFPLRDVLKAPIKNTQLIRFRMKAISKEAAGEYVYYETKFTPEAPEFTNASAALTPSCSGTPTGIINMGEVKGVADQFAYYVIKGKTIPEEEKPDLVGQEQKIKWGTIHNGAALKIEGLATGDYTLVVHNAGMKVGNTFITQTFSITQYPALTIKSSEVKEATCSNTPDGQILMETEGGNPSRFTYLISPATGKQQSSGRTIIFSDLLPGIYAVVIKDACNQLASRDIEVTRKTAQLQGQVAVKTEAINEFANGALNVSLENGSGKYRYSVWSNNVMMAEKETSSPKFIIDRLAKGTYQLKVQDLNTGKCPGWDTVFTMTAKVIASDTASSIKDTTNKNEQQQWSSMVTTAKVSVPDVRRSVFAGDAQAKQINSFAAYVKNTPGQKRYYIVIEKSKYEMRVYNAFDNSLIVTYPVVFGSNELTEDKMTEGDRHTPEGEFRIIDKKTHDKWRKFLTLDFPNEASLEKFNQRKSNGEIPKDAKIGGEIGIHGTQATEGTAIDRMENWTYGCVSTKNEYVDELYQYIPVGTKVLIKK</sequence>
<protein>
    <submittedName>
        <fullName evidence="10">L,D-transpeptidase catalytic domain</fullName>
    </submittedName>
</protein>
<evidence type="ECO:0000256" key="5">
    <source>
        <dbReference type="ARBA" id="ARBA00022984"/>
    </source>
</evidence>
<evidence type="ECO:0000313" key="10">
    <source>
        <dbReference type="EMBL" id="SDX26164.1"/>
    </source>
</evidence>
<evidence type="ECO:0000256" key="1">
    <source>
        <dbReference type="ARBA" id="ARBA00004752"/>
    </source>
</evidence>
<dbReference type="SUPFAM" id="SSF141523">
    <property type="entry name" value="L,D-transpeptidase catalytic domain-like"/>
    <property type="match status" value="1"/>
</dbReference>
<accession>A0A8X8LEH5</accession>
<dbReference type="GO" id="GO:0009252">
    <property type="term" value="P:peptidoglycan biosynthetic process"/>
    <property type="evidence" value="ECO:0007669"/>
    <property type="project" value="UniProtKB-KW"/>
</dbReference>
<dbReference type="CDD" id="cd16913">
    <property type="entry name" value="YkuD_like"/>
    <property type="match status" value="1"/>
</dbReference>
<keyword evidence="5 7" id="KW-0573">Peptidoglycan synthesis</keyword>
<dbReference type="GO" id="GO:0071555">
    <property type="term" value="P:cell wall organization"/>
    <property type="evidence" value="ECO:0007669"/>
    <property type="project" value="UniProtKB-UniRule"/>
</dbReference>